<evidence type="ECO:0000313" key="3">
    <source>
        <dbReference type="Proteomes" id="UP000499080"/>
    </source>
</evidence>
<name>A0A4Y2RYA4_ARAVE</name>
<organism evidence="2 3">
    <name type="scientific">Araneus ventricosus</name>
    <name type="common">Orbweaver spider</name>
    <name type="synonym">Epeira ventricosa</name>
    <dbReference type="NCBI Taxonomy" id="182803"/>
    <lineage>
        <taxon>Eukaryota</taxon>
        <taxon>Metazoa</taxon>
        <taxon>Ecdysozoa</taxon>
        <taxon>Arthropoda</taxon>
        <taxon>Chelicerata</taxon>
        <taxon>Arachnida</taxon>
        <taxon>Araneae</taxon>
        <taxon>Araneomorphae</taxon>
        <taxon>Entelegynae</taxon>
        <taxon>Araneoidea</taxon>
        <taxon>Araneidae</taxon>
        <taxon>Araneus</taxon>
    </lineage>
</organism>
<dbReference type="Proteomes" id="UP000499080">
    <property type="component" value="Unassembled WGS sequence"/>
</dbReference>
<gene>
    <name evidence="2" type="ORF">AVEN_82513_1</name>
</gene>
<evidence type="ECO:0000256" key="1">
    <source>
        <dbReference type="SAM" id="MobiDB-lite"/>
    </source>
</evidence>
<reference evidence="2 3" key="1">
    <citation type="journal article" date="2019" name="Sci. Rep.">
        <title>Orb-weaving spider Araneus ventricosus genome elucidates the spidroin gene catalogue.</title>
        <authorList>
            <person name="Kono N."/>
            <person name="Nakamura H."/>
            <person name="Ohtoshi R."/>
            <person name="Moran D.A.P."/>
            <person name="Shinohara A."/>
            <person name="Yoshida Y."/>
            <person name="Fujiwara M."/>
            <person name="Mori M."/>
            <person name="Tomita M."/>
            <person name="Arakawa K."/>
        </authorList>
    </citation>
    <scope>NUCLEOTIDE SEQUENCE [LARGE SCALE GENOMIC DNA]</scope>
</reference>
<keyword evidence="3" id="KW-1185">Reference proteome</keyword>
<feature type="region of interest" description="Disordered" evidence="1">
    <location>
        <begin position="61"/>
        <end position="88"/>
    </location>
</feature>
<proteinExistence type="predicted"/>
<sequence>MPRKRTLEGVNERLLSEAGHSRALHSTQMAWWLSTPFHFSAHPFRSFTALRANLKPIRYRSLRSPTTPTSPPSFKTRTPSCSDFRLSERASTPRVSTLVAFQHL</sequence>
<feature type="compositionally biased region" description="Low complexity" evidence="1">
    <location>
        <begin position="62"/>
        <end position="80"/>
    </location>
</feature>
<comment type="caution">
    <text evidence="2">The sequence shown here is derived from an EMBL/GenBank/DDBJ whole genome shotgun (WGS) entry which is preliminary data.</text>
</comment>
<protein>
    <submittedName>
        <fullName evidence="2">Uncharacterized protein</fullName>
    </submittedName>
</protein>
<evidence type="ECO:0000313" key="2">
    <source>
        <dbReference type="EMBL" id="GBN80852.1"/>
    </source>
</evidence>
<dbReference type="EMBL" id="BGPR01148523">
    <property type="protein sequence ID" value="GBN80852.1"/>
    <property type="molecule type" value="Genomic_DNA"/>
</dbReference>
<dbReference type="AlphaFoldDB" id="A0A4Y2RYA4"/>
<accession>A0A4Y2RYA4</accession>